<feature type="domain" description="Glycosyl transferase family 1" evidence="1">
    <location>
        <begin position="193"/>
        <end position="347"/>
    </location>
</feature>
<reference evidence="3 4" key="1">
    <citation type="submission" date="2016-12" db="EMBL/GenBank/DDBJ databases">
        <title>Discovery of methanogenic haloarchaea.</title>
        <authorList>
            <person name="Sorokin D.Y."/>
            <person name="Makarova K.S."/>
            <person name="Abbas B."/>
            <person name="Ferrer M."/>
            <person name="Golyshin P.N."/>
        </authorList>
    </citation>
    <scope>NUCLEOTIDE SEQUENCE [LARGE SCALE GENOMIC DNA]</scope>
    <source>
        <strain evidence="3">AMET1</strain>
    </source>
</reference>
<gene>
    <name evidence="3" type="ORF">AMET1_0965</name>
</gene>
<evidence type="ECO:0000259" key="2">
    <source>
        <dbReference type="Pfam" id="PF13439"/>
    </source>
</evidence>
<proteinExistence type="predicted"/>
<keyword evidence="4" id="KW-1185">Reference proteome</keyword>
<feature type="domain" description="Glycosyltransferase subfamily 4-like N-terminal" evidence="2">
    <location>
        <begin position="18"/>
        <end position="175"/>
    </location>
</feature>
<dbReference type="CDD" id="cd03811">
    <property type="entry name" value="GT4_GT28_WabH-like"/>
    <property type="match status" value="1"/>
</dbReference>
<dbReference type="OrthoDB" id="132546at2157"/>
<evidence type="ECO:0000313" key="4">
    <source>
        <dbReference type="Proteomes" id="UP000195137"/>
    </source>
</evidence>
<organism evidence="3 4">
    <name type="scientific">Methanonatronarchaeum thermophilum</name>
    <dbReference type="NCBI Taxonomy" id="1927129"/>
    <lineage>
        <taxon>Archaea</taxon>
        <taxon>Methanobacteriati</taxon>
        <taxon>Methanobacteriota</taxon>
        <taxon>Methanonatronarchaeia</taxon>
        <taxon>Methanonatronarchaeales</taxon>
        <taxon>Methanonatronarchaeaceae</taxon>
        <taxon>Methanonatronarchaeum</taxon>
    </lineage>
</organism>
<evidence type="ECO:0000259" key="1">
    <source>
        <dbReference type="Pfam" id="PF00534"/>
    </source>
</evidence>
<dbReference type="Pfam" id="PF00534">
    <property type="entry name" value="Glycos_transf_1"/>
    <property type="match status" value="1"/>
</dbReference>
<dbReference type="SUPFAM" id="SSF53756">
    <property type="entry name" value="UDP-Glycosyltransferase/glycogen phosphorylase"/>
    <property type="match status" value="1"/>
</dbReference>
<dbReference type="Gene3D" id="3.40.50.2000">
    <property type="entry name" value="Glycogen Phosphorylase B"/>
    <property type="match status" value="2"/>
</dbReference>
<dbReference type="RefSeq" id="WP_086637329.1">
    <property type="nucleotide sequence ID" value="NZ_MRZU01000003.1"/>
</dbReference>
<comment type="caution">
    <text evidence="3">The sequence shown here is derived from an EMBL/GenBank/DDBJ whole genome shotgun (WGS) entry which is preliminary data.</text>
</comment>
<dbReference type="InterPro" id="IPR028098">
    <property type="entry name" value="Glyco_trans_4-like_N"/>
</dbReference>
<dbReference type="GO" id="GO:0016757">
    <property type="term" value="F:glycosyltransferase activity"/>
    <property type="evidence" value="ECO:0007669"/>
    <property type="project" value="InterPro"/>
</dbReference>
<dbReference type="AlphaFoldDB" id="A0A1Y3GDH8"/>
<dbReference type="InterPro" id="IPR001296">
    <property type="entry name" value="Glyco_trans_1"/>
</dbReference>
<evidence type="ECO:0000313" key="3">
    <source>
        <dbReference type="EMBL" id="OUJ19310.1"/>
    </source>
</evidence>
<accession>A0A1Y3GDH8</accession>
<dbReference type="PANTHER" id="PTHR12526">
    <property type="entry name" value="GLYCOSYLTRANSFERASE"/>
    <property type="match status" value="1"/>
</dbReference>
<keyword evidence="3" id="KW-0808">Transferase</keyword>
<protein>
    <submittedName>
        <fullName evidence="3">Glycosyltransferase, RfaG family</fullName>
    </submittedName>
</protein>
<name>A0A1Y3GDH8_9EURY</name>
<dbReference type="PANTHER" id="PTHR12526:SF630">
    <property type="entry name" value="GLYCOSYLTRANSFERASE"/>
    <property type="match status" value="1"/>
</dbReference>
<sequence length="366" mass="41400">MKGNNIDVSIFIPEFAGGGVSQVFLKIAKELSKDMDVEIVTAIDNNSMKYEFVGDIDVHTLKSSKVRYSVFKLARYLRDRKPEYLVSAMNQANVVALIASKMSRTPVKNIVSIRNNTSELLKNENNLSSRVLPFFIKRTYRWADEIIPNSRGVARDISEISGIPVKEMKVIHNPVVDSDLQEKASEGVEHRFFKSDKTVILGVGRLHRQKDFKTLIEAFKLLNHKKESRLLILGEGEKRKELENLIQKLNLDKYVDMPGYAENPYKYMKNSTVFVLSSRWEGLPNVLIEAMATGTPVVSTDCLSGPSEILKNGEYGELVPVGDSEKLAKAILSTLENPTEEQKLIRRSNDFNAKKCINQFKELIKT</sequence>
<dbReference type="Proteomes" id="UP000195137">
    <property type="component" value="Unassembled WGS sequence"/>
</dbReference>
<dbReference type="EMBL" id="MRZU01000003">
    <property type="protein sequence ID" value="OUJ19310.1"/>
    <property type="molecule type" value="Genomic_DNA"/>
</dbReference>
<dbReference type="Pfam" id="PF13439">
    <property type="entry name" value="Glyco_transf_4"/>
    <property type="match status" value="1"/>
</dbReference>